<evidence type="ECO:0000256" key="1">
    <source>
        <dbReference type="SAM" id="MobiDB-lite"/>
    </source>
</evidence>
<sequence length="135" mass="13448">MSLLRPSARHEAGHPARGPCRPASAQANRPPAGSPRPARRSACGSTSAGSGRPYWTVPPYGLAPYGLARCGPSARAVATRWSARAGTSAQASASASAAVPSQRGVAAASSRASCAGSRPAVLGDATRGHSGHPAR</sequence>
<accession>A0ABV4Q715</accession>
<organism evidence="2 3">
    <name type="scientific">Actinomadura monticuli</name>
    <dbReference type="NCBI Taxonomy" id="3097367"/>
    <lineage>
        <taxon>Bacteria</taxon>
        <taxon>Bacillati</taxon>
        <taxon>Actinomycetota</taxon>
        <taxon>Actinomycetes</taxon>
        <taxon>Streptosporangiales</taxon>
        <taxon>Thermomonosporaceae</taxon>
        <taxon>Actinomadura</taxon>
    </lineage>
</organism>
<name>A0ABV4Q715_9ACTN</name>
<dbReference type="RefSeq" id="WP_371948536.1">
    <property type="nucleotide sequence ID" value="NZ_JAXCEI010000003.1"/>
</dbReference>
<feature type="region of interest" description="Disordered" evidence="1">
    <location>
        <begin position="109"/>
        <end position="135"/>
    </location>
</feature>
<gene>
    <name evidence="2" type="ORF">SM611_08415</name>
</gene>
<reference evidence="2 3" key="1">
    <citation type="submission" date="2023-11" db="EMBL/GenBank/DDBJ databases">
        <title>Actinomadura monticuli sp. nov., isolated from volcanic ash.</title>
        <authorList>
            <person name="Lee S.D."/>
            <person name="Yang H."/>
            <person name="Kim I.S."/>
        </authorList>
    </citation>
    <scope>NUCLEOTIDE SEQUENCE [LARGE SCALE GENOMIC DNA]</scope>
    <source>
        <strain evidence="2 3">DLS-62</strain>
    </source>
</reference>
<comment type="caution">
    <text evidence="2">The sequence shown here is derived from an EMBL/GenBank/DDBJ whole genome shotgun (WGS) entry which is preliminary data.</text>
</comment>
<evidence type="ECO:0000313" key="2">
    <source>
        <dbReference type="EMBL" id="MFA1538949.1"/>
    </source>
</evidence>
<feature type="region of interest" description="Disordered" evidence="1">
    <location>
        <begin position="1"/>
        <end position="55"/>
    </location>
</feature>
<proteinExistence type="predicted"/>
<dbReference type="EMBL" id="JAXCEI010000003">
    <property type="protein sequence ID" value="MFA1538949.1"/>
    <property type="molecule type" value="Genomic_DNA"/>
</dbReference>
<feature type="compositionally biased region" description="Low complexity" evidence="1">
    <location>
        <begin position="109"/>
        <end position="118"/>
    </location>
</feature>
<evidence type="ECO:0000313" key="3">
    <source>
        <dbReference type="Proteomes" id="UP001569963"/>
    </source>
</evidence>
<protein>
    <submittedName>
        <fullName evidence="2">Uncharacterized protein</fullName>
    </submittedName>
</protein>
<dbReference type="Proteomes" id="UP001569963">
    <property type="component" value="Unassembled WGS sequence"/>
</dbReference>
<keyword evidence="3" id="KW-1185">Reference proteome</keyword>